<feature type="compositionally biased region" description="Basic and acidic residues" evidence="3">
    <location>
        <begin position="63"/>
        <end position="74"/>
    </location>
</feature>
<dbReference type="InterPro" id="IPR001138">
    <property type="entry name" value="Zn2Cys6_DnaBD"/>
</dbReference>
<feature type="domain" description="Zn(2)-C6 fungal-type" evidence="4">
    <location>
        <begin position="87"/>
        <end position="118"/>
    </location>
</feature>
<dbReference type="PANTHER" id="PTHR31001">
    <property type="entry name" value="UNCHARACTERIZED TRANSCRIPTIONAL REGULATORY PROTEIN"/>
    <property type="match status" value="1"/>
</dbReference>
<dbReference type="SMART" id="SM00066">
    <property type="entry name" value="GAL4"/>
    <property type="match status" value="1"/>
</dbReference>
<feature type="region of interest" description="Disordered" evidence="3">
    <location>
        <begin position="61"/>
        <end position="86"/>
    </location>
</feature>
<gene>
    <name evidence="5" type="ORF">K460DRAFT_206851</name>
</gene>
<keyword evidence="2" id="KW-0539">Nucleus</keyword>
<evidence type="ECO:0000256" key="1">
    <source>
        <dbReference type="ARBA" id="ARBA00004123"/>
    </source>
</evidence>
<organism evidence="5 6">
    <name type="scientific">Cucurbitaria berberidis CBS 394.84</name>
    <dbReference type="NCBI Taxonomy" id="1168544"/>
    <lineage>
        <taxon>Eukaryota</taxon>
        <taxon>Fungi</taxon>
        <taxon>Dikarya</taxon>
        <taxon>Ascomycota</taxon>
        <taxon>Pezizomycotina</taxon>
        <taxon>Dothideomycetes</taxon>
        <taxon>Pleosporomycetidae</taxon>
        <taxon>Pleosporales</taxon>
        <taxon>Pleosporineae</taxon>
        <taxon>Cucurbitariaceae</taxon>
        <taxon>Cucurbitaria</taxon>
    </lineage>
</organism>
<dbReference type="GeneID" id="63844486"/>
<protein>
    <recommendedName>
        <fullName evidence="4">Zn(2)-C6 fungal-type domain-containing protein</fullName>
    </recommendedName>
</protein>
<comment type="caution">
    <text evidence="5">The sequence shown here is derived from an EMBL/GenBank/DDBJ whole genome shotgun (WGS) entry which is preliminary data.</text>
</comment>
<dbReference type="GO" id="GO:0008270">
    <property type="term" value="F:zinc ion binding"/>
    <property type="evidence" value="ECO:0007669"/>
    <property type="project" value="InterPro"/>
</dbReference>
<dbReference type="InterPro" id="IPR050613">
    <property type="entry name" value="Sec_Metabolite_Reg"/>
</dbReference>
<evidence type="ECO:0000313" key="5">
    <source>
        <dbReference type="EMBL" id="KAF1840357.1"/>
    </source>
</evidence>
<dbReference type="GO" id="GO:0005634">
    <property type="term" value="C:nucleus"/>
    <property type="evidence" value="ECO:0007669"/>
    <property type="project" value="UniProtKB-SubCell"/>
</dbReference>
<evidence type="ECO:0000256" key="2">
    <source>
        <dbReference type="ARBA" id="ARBA00023242"/>
    </source>
</evidence>
<dbReference type="AlphaFoldDB" id="A0A9P4G7I2"/>
<dbReference type="EMBL" id="ML976620">
    <property type="protein sequence ID" value="KAF1840357.1"/>
    <property type="molecule type" value="Genomic_DNA"/>
</dbReference>
<dbReference type="InterPro" id="IPR036864">
    <property type="entry name" value="Zn2-C6_fun-type_DNA-bd_sf"/>
</dbReference>
<dbReference type="Gene3D" id="4.10.240.10">
    <property type="entry name" value="Zn(2)-C6 fungal-type DNA-binding domain"/>
    <property type="match status" value="1"/>
</dbReference>
<dbReference type="PROSITE" id="PS50048">
    <property type="entry name" value="ZN2_CY6_FUNGAL_2"/>
    <property type="match status" value="1"/>
</dbReference>
<dbReference type="Pfam" id="PF00172">
    <property type="entry name" value="Zn_clus"/>
    <property type="match status" value="1"/>
</dbReference>
<feature type="compositionally biased region" description="Basic residues" evidence="3">
    <location>
        <begin position="75"/>
        <end position="84"/>
    </location>
</feature>
<sequence>MWRDSASLVVWSPFAAEERARHFFIPPVLASHPMSAFSLYLSAKCPRLIGHCDCIAPSMEASNEDRRDETDGAHASKKRKRGRQAKSCVACHRRKQKCDGELPCFNCRRRNVAASCMYTVII</sequence>
<dbReference type="GO" id="GO:0000981">
    <property type="term" value="F:DNA-binding transcription factor activity, RNA polymerase II-specific"/>
    <property type="evidence" value="ECO:0007669"/>
    <property type="project" value="InterPro"/>
</dbReference>
<dbReference type="SUPFAM" id="SSF57701">
    <property type="entry name" value="Zn2/Cys6 DNA-binding domain"/>
    <property type="match status" value="1"/>
</dbReference>
<comment type="subcellular location">
    <subcellularLocation>
        <location evidence="1">Nucleus</location>
    </subcellularLocation>
</comment>
<name>A0A9P4G7I2_9PLEO</name>
<reference evidence="5" key="1">
    <citation type="submission" date="2020-01" db="EMBL/GenBank/DDBJ databases">
        <authorList>
            <consortium name="DOE Joint Genome Institute"/>
            <person name="Haridas S."/>
            <person name="Albert R."/>
            <person name="Binder M."/>
            <person name="Bloem J."/>
            <person name="Labutti K."/>
            <person name="Salamov A."/>
            <person name="Andreopoulos B."/>
            <person name="Baker S.E."/>
            <person name="Barry K."/>
            <person name="Bills G."/>
            <person name="Bluhm B.H."/>
            <person name="Cannon C."/>
            <person name="Castanera R."/>
            <person name="Culley D.E."/>
            <person name="Daum C."/>
            <person name="Ezra D."/>
            <person name="Gonzalez J.B."/>
            <person name="Henrissat B."/>
            <person name="Kuo A."/>
            <person name="Liang C."/>
            <person name="Lipzen A."/>
            <person name="Lutzoni F."/>
            <person name="Magnuson J."/>
            <person name="Mondo S."/>
            <person name="Nolan M."/>
            <person name="Ohm R."/>
            <person name="Pangilinan J."/>
            <person name="Park H.-J."/>
            <person name="Ramirez L."/>
            <person name="Alfaro M."/>
            <person name="Sun H."/>
            <person name="Tritt A."/>
            <person name="Yoshinaga Y."/>
            <person name="Zwiers L.-H."/>
            <person name="Turgeon B.G."/>
            <person name="Goodwin S.B."/>
            <person name="Spatafora J.W."/>
            <person name="Crous P.W."/>
            <person name="Grigoriev I.V."/>
        </authorList>
    </citation>
    <scope>NUCLEOTIDE SEQUENCE</scope>
    <source>
        <strain evidence="5">CBS 394.84</strain>
    </source>
</reference>
<proteinExistence type="predicted"/>
<evidence type="ECO:0000256" key="3">
    <source>
        <dbReference type="SAM" id="MobiDB-lite"/>
    </source>
</evidence>
<dbReference type="CDD" id="cd00067">
    <property type="entry name" value="GAL4"/>
    <property type="match status" value="1"/>
</dbReference>
<dbReference type="OrthoDB" id="410267at2759"/>
<keyword evidence="6" id="KW-1185">Reference proteome</keyword>
<dbReference type="PROSITE" id="PS00463">
    <property type="entry name" value="ZN2_CY6_FUNGAL_1"/>
    <property type="match status" value="1"/>
</dbReference>
<evidence type="ECO:0000259" key="4">
    <source>
        <dbReference type="PROSITE" id="PS50048"/>
    </source>
</evidence>
<dbReference type="RefSeq" id="XP_040782920.1">
    <property type="nucleotide sequence ID" value="XM_040927234.1"/>
</dbReference>
<evidence type="ECO:0000313" key="6">
    <source>
        <dbReference type="Proteomes" id="UP000800039"/>
    </source>
</evidence>
<accession>A0A9P4G7I2</accession>
<dbReference type="Proteomes" id="UP000800039">
    <property type="component" value="Unassembled WGS sequence"/>
</dbReference>